<evidence type="ECO:0000313" key="6">
    <source>
        <dbReference type="Proteomes" id="UP000278962"/>
    </source>
</evidence>
<dbReference type="GO" id="GO:0003677">
    <property type="term" value="F:DNA binding"/>
    <property type="evidence" value="ECO:0007669"/>
    <property type="project" value="UniProtKB-KW"/>
</dbReference>
<proteinExistence type="predicted"/>
<dbReference type="Proteomes" id="UP000278962">
    <property type="component" value="Unassembled WGS sequence"/>
</dbReference>
<sequence>MNSGSMTTQAPEASETHGCEACCPRYHEAVELVGKRWTGAILYVLLHGGRMRFTEIAHAVPDLSDRLLSERMKELEARKIVERHVSDGTPTKVSYELTDKGRELAPAMAELKQWADRWLD</sequence>
<evidence type="ECO:0000313" key="5">
    <source>
        <dbReference type="EMBL" id="RKQ90794.1"/>
    </source>
</evidence>
<dbReference type="EMBL" id="RBIL01000001">
    <property type="protein sequence ID" value="RKQ90794.1"/>
    <property type="molecule type" value="Genomic_DNA"/>
</dbReference>
<comment type="caution">
    <text evidence="5">The sequence shown here is derived from an EMBL/GenBank/DDBJ whole genome shotgun (WGS) entry which is preliminary data.</text>
</comment>
<dbReference type="AlphaFoldDB" id="A0A660LCM5"/>
<evidence type="ECO:0000256" key="3">
    <source>
        <dbReference type="ARBA" id="ARBA00023163"/>
    </source>
</evidence>
<protein>
    <submittedName>
        <fullName evidence="5">HxlR family transcriptional regulator</fullName>
    </submittedName>
</protein>
<dbReference type="Gene3D" id="1.10.10.10">
    <property type="entry name" value="Winged helix-like DNA-binding domain superfamily/Winged helix DNA-binding domain"/>
    <property type="match status" value="1"/>
</dbReference>
<name>A0A660LCM5_9ACTN</name>
<evidence type="ECO:0000256" key="1">
    <source>
        <dbReference type="ARBA" id="ARBA00023015"/>
    </source>
</evidence>
<dbReference type="Pfam" id="PF01638">
    <property type="entry name" value="HxlR"/>
    <property type="match status" value="1"/>
</dbReference>
<keyword evidence="3" id="KW-0804">Transcription</keyword>
<dbReference type="PROSITE" id="PS51118">
    <property type="entry name" value="HTH_HXLR"/>
    <property type="match status" value="1"/>
</dbReference>
<evidence type="ECO:0000256" key="2">
    <source>
        <dbReference type="ARBA" id="ARBA00023125"/>
    </source>
</evidence>
<dbReference type="SUPFAM" id="SSF46785">
    <property type="entry name" value="Winged helix' DNA-binding domain"/>
    <property type="match status" value="1"/>
</dbReference>
<dbReference type="InterPro" id="IPR036388">
    <property type="entry name" value="WH-like_DNA-bd_sf"/>
</dbReference>
<gene>
    <name evidence="5" type="ORF">C8N24_0607</name>
</gene>
<keyword evidence="6" id="KW-1185">Reference proteome</keyword>
<reference evidence="5 6" key="1">
    <citation type="submission" date="2018-10" db="EMBL/GenBank/DDBJ databases">
        <title>Genomic Encyclopedia of Archaeal and Bacterial Type Strains, Phase II (KMG-II): from individual species to whole genera.</title>
        <authorList>
            <person name="Goeker M."/>
        </authorList>
    </citation>
    <scope>NUCLEOTIDE SEQUENCE [LARGE SCALE GENOMIC DNA]</scope>
    <source>
        <strain evidence="5 6">DSM 14954</strain>
    </source>
</reference>
<keyword evidence="1" id="KW-0805">Transcription regulation</keyword>
<accession>A0A660LCM5</accession>
<dbReference type="InterPro" id="IPR036390">
    <property type="entry name" value="WH_DNA-bd_sf"/>
</dbReference>
<evidence type="ECO:0000259" key="4">
    <source>
        <dbReference type="PROSITE" id="PS51118"/>
    </source>
</evidence>
<dbReference type="PANTHER" id="PTHR33204">
    <property type="entry name" value="TRANSCRIPTIONAL REGULATOR, MARR FAMILY"/>
    <property type="match status" value="1"/>
</dbReference>
<feature type="domain" description="HTH hxlR-type" evidence="4">
    <location>
        <begin position="23"/>
        <end position="120"/>
    </location>
</feature>
<organism evidence="5 6">
    <name type="scientific">Solirubrobacter pauli</name>
    <dbReference type="NCBI Taxonomy" id="166793"/>
    <lineage>
        <taxon>Bacteria</taxon>
        <taxon>Bacillati</taxon>
        <taxon>Actinomycetota</taxon>
        <taxon>Thermoleophilia</taxon>
        <taxon>Solirubrobacterales</taxon>
        <taxon>Solirubrobacteraceae</taxon>
        <taxon>Solirubrobacter</taxon>
    </lineage>
</organism>
<keyword evidence="2" id="KW-0238">DNA-binding</keyword>
<dbReference type="InterPro" id="IPR002577">
    <property type="entry name" value="HTH_HxlR"/>
</dbReference>
<dbReference type="PANTHER" id="PTHR33204:SF37">
    <property type="entry name" value="HTH-TYPE TRANSCRIPTIONAL REGULATOR YODB"/>
    <property type="match status" value="1"/>
</dbReference>